<keyword evidence="1" id="KW-0378">Hydrolase</keyword>
<sequence>MHVFQVATPFSTGTGTYLPGPDLIVTNEHVVRENASVVVGREGVEEQLARVIYLDPYYDLAFLRLNAPLETAPLSIAATLPEVGTEVKAIGQFFGEARRSATGWIMEQERLRNGIPYLVHSGRAGNTLAGSGLYTAKGELVGINMQDDPESEERSLSLPSPLLLAILEAFLEGEGSPGSRCFSCQNITFETDRPSSGRCPHCAAQLTLPSMVEDVAPTGVNATIEEIIRVAGHDPRLARRGPNLWHIRQGSASIQVAYHEDSGLVTGDAYLCQLPEPPSAALFEYLLRENARMRQLSFSTYGRDIILSLLIYDRYLSVDTALPRFEYLFEQADAYDNILVEQYGAGW</sequence>
<keyword evidence="2" id="KW-1185">Reference proteome</keyword>
<reference evidence="1 2" key="1">
    <citation type="submission" date="2019-04" db="EMBL/GenBank/DDBJ databases">
        <title>Lewinella litorea sp. nov., isolated from a marine sand.</title>
        <authorList>
            <person name="Yoon J.-H."/>
        </authorList>
    </citation>
    <scope>NUCLEOTIDE SEQUENCE [LARGE SCALE GENOMIC DNA]</scope>
    <source>
        <strain evidence="1 2">HSMS-39</strain>
    </source>
</reference>
<dbReference type="SUPFAM" id="SSF50494">
    <property type="entry name" value="Trypsin-like serine proteases"/>
    <property type="match status" value="1"/>
</dbReference>
<dbReference type="EMBL" id="SRSF01000001">
    <property type="protein sequence ID" value="THH41962.1"/>
    <property type="molecule type" value="Genomic_DNA"/>
</dbReference>
<proteinExistence type="predicted"/>
<dbReference type="PANTHER" id="PTHR43019:SF23">
    <property type="entry name" value="PROTEASE DO-LIKE 5, CHLOROPLASTIC"/>
    <property type="match status" value="1"/>
</dbReference>
<dbReference type="GO" id="GO:0004252">
    <property type="term" value="F:serine-type endopeptidase activity"/>
    <property type="evidence" value="ECO:0007669"/>
    <property type="project" value="InterPro"/>
</dbReference>
<comment type="caution">
    <text evidence="1">The sequence shown here is derived from an EMBL/GenBank/DDBJ whole genome shotgun (WGS) entry which is preliminary data.</text>
</comment>
<protein>
    <submittedName>
        <fullName evidence="1">Serine protease</fullName>
    </submittedName>
</protein>
<dbReference type="AlphaFoldDB" id="A0A4S4NPU6"/>
<dbReference type="Gene3D" id="2.40.10.120">
    <property type="match status" value="1"/>
</dbReference>
<organism evidence="1 2">
    <name type="scientific">Neolewinella litorea</name>
    <dbReference type="NCBI Taxonomy" id="2562452"/>
    <lineage>
        <taxon>Bacteria</taxon>
        <taxon>Pseudomonadati</taxon>
        <taxon>Bacteroidota</taxon>
        <taxon>Saprospiria</taxon>
        <taxon>Saprospirales</taxon>
        <taxon>Lewinellaceae</taxon>
        <taxon>Neolewinella</taxon>
    </lineage>
</organism>
<dbReference type="OrthoDB" id="9766361at2"/>
<gene>
    <name evidence="1" type="ORF">E4021_05085</name>
</gene>
<name>A0A4S4NPU6_9BACT</name>
<keyword evidence="1" id="KW-0645">Protease</keyword>
<dbReference type="InterPro" id="IPR009003">
    <property type="entry name" value="Peptidase_S1_PA"/>
</dbReference>
<evidence type="ECO:0000313" key="1">
    <source>
        <dbReference type="EMBL" id="THH41962.1"/>
    </source>
</evidence>
<dbReference type="Pfam" id="PF13365">
    <property type="entry name" value="Trypsin_2"/>
    <property type="match status" value="1"/>
</dbReference>
<accession>A0A4S4NPU6</accession>
<dbReference type="Proteomes" id="UP000308528">
    <property type="component" value="Unassembled WGS sequence"/>
</dbReference>
<dbReference type="Gene3D" id="3.30.1460.10">
    <property type="match status" value="1"/>
</dbReference>
<dbReference type="InterPro" id="IPR001940">
    <property type="entry name" value="Peptidase_S1C"/>
</dbReference>
<dbReference type="PANTHER" id="PTHR43019">
    <property type="entry name" value="SERINE ENDOPROTEASE DEGS"/>
    <property type="match status" value="1"/>
</dbReference>
<evidence type="ECO:0000313" key="2">
    <source>
        <dbReference type="Proteomes" id="UP000308528"/>
    </source>
</evidence>
<dbReference type="CDD" id="cd17036">
    <property type="entry name" value="T3SC_YbjN-like_1"/>
    <property type="match status" value="1"/>
</dbReference>
<dbReference type="PRINTS" id="PR00834">
    <property type="entry name" value="PROTEASES2C"/>
</dbReference>
<dbReference type="GO" id="GO:0006508">
    <property type="term" value="P:proteolysis"/>
    <property type="evidence" value="ECO:0007669"/>
    <property type="project" value="UniProtKB-KW"/>
</dbReference>
<dbReference type="SUPFAM" id="SSF69635">
    <property type="entry name" value="Type III secretory system chaperone-like"/>
    <property type="match status" value="1"/>
</dbReference>
<dbReference type="RefSeq" id="WP_136456965.1">
    <property type="nucleotide sequence ID" value="NZ_SRSF01000001.1"/>
</dbReference>